<dbReference type="RefSeq" id="WP_219546870.1">
    <property type="nucleotide sequence ID" value="NZ_BAABFD010000039.1"/>
</dbReference>
<gene>
    <name evidence="6" type="ORF">OUY24_27010</name>
</gene>
<evidence type="ECO:0000259" key="5">
    <source>
        <dbReference type="PROSITE" id="PS50977"/>
    </source>
</evidence>
<dbReference type="PANTHER" id="PTHR43479">
    <property type="entry name" value="ACREF/ENVCD OPERON REPRESSOR-RELATED"/>
    <property type="match status" value="1"/>
</dbReference>
<dbReference type="InterPro" id="IPR050624">
    <property type="entry name" value="HTH-type_Tx_Regulator"/>
</dbReference>
<evidence type="ECO:0000256" key="1">
    <source>
        <dbReference type="ARBA" id="ARBA00023015"/>
    </source>
</evidence>
<dbReference type="Pfam" id="PF13305">
    <property type="entry name" value="TetR_C_33"/>
    <property type="match status" value="1"/>
</dbReference>
<evidence type="ECO:0000313" key="6">
    <source>
        <dbReference type="EMBL" id="MDA0644296.1"/>
    </source>
</evidence>
<dbReference type="PROSITE" id="PS50977">
    <property type="entry name" value="HTH_TETR_2"/>
    <property type="match status" value="1"/>
</dbReference>
<evidence type="ECO:0000256" key="4">
    <source>
        <dbReference type="PROSITE-ProRule" id="PRU00335"/>
    </source>
</evidence>
<feature type="domain" description="HTH tetR-type" evidence="5">
    <location>
        <begin position="3"/>
        <end position="63"/>
    </location>
</feature>
<dbReference type="PANTHER" id="PTHR43479:SF11">
    <property type="entry name" value="ACREF_ENVCD OPERON REPRESSOR-RELATED"/>
    <property type="match status" value="1"/>
</dbReference>
<dbReference type="Proteomes" id="UP001212498">
    <property type="component" value="Unassembled WGS sequence"/>
</dbReference>
<dbReference type="InterPro" id="IPR025996">
    <property type="entry name" value="MT1864/Rv1816-like_C"/>
</dbReference>
<comment type="caution">
    <text evidence="6">The sequence shown here is derived from an EMBL/GenBank/DDBJ whole genome shotgun (WGS) entry which is preliminary data.</text>
</comment>
<keyword evidence="3" id="KW-0804">Transcription</keyword>
<dbReference type="InterPro" id="IPR001647">
    <property type="entry name" value="HTH_TetR"/>
</dbReference>
<keyword evidence="2 4" id="KW-0238">DNA-binding</keyword>
<proteinExistence type="predicted"/>
<feature type="DNA-binding region" description="H-T-H motif" evidence="4">
    <location>
        <begin position="26"/>
        <end position="45"/>
    </location>
</feature>
<keyword evidence="7" id="KW-1185">Reference proteome</keyword>
<dbReference type="EMBL" id="JAPNUD010000092">
    <property type="protein sequence ID" value="MDA0644296.1"/>
    <property type="molecule type" value="Genomic_DNA"/>
</dbReference>
<dbReference type="Pfam" id="PF00440">
    <property type="entry name" value="TetR_N"/>
    <property type="match status" value="1"/>
</dbReference>
<evidence type="ECO:0000256" key="3">
    <source>
        <dbReference type="ARBA" id="ARBA00023163"/>
    </source>
</evidence>
<reference evidence="6 7" key="1">
    <citation type="submission" date="2022-11" db="EMBL/GenBank/DDBJ databases">
        <title>Nonomuraea corallina sp. nov., a new species of the genus Nonomuraea isolated from sea side sediment in Thai sea.</title>
        <authorList>
            <person name="Ngamcharungchit C."/>
            <person name="Matsumoto A."/>
            <person name="Suriyachadkun C."/>
            <person name="Panbangred W."/>
            <person name="Inahashi Y."/>
            <person name="Intra B."/>
        </authorList>
    </citation>
    <scope>NUCLEOTIDE SEQUENCE [LARGE SCALE GENOMIC DNA]</scope>
    <source>
        <strain evidence="6 7">DSM 43553</strain>
    </source>
</reference>
<evidence type="ECO:0000256" key="2">
    <source>
        <dbReference type="ARBA" id="ARBA00023125"/>
    </source>
</evidence>
<protein>
    <submittedName>
        <fullName evidence="6">TetR/AcrR family transcriptional regulator</fullName>
    </submittedName>
</protein>
<organism evidence="6 7">
    <name type="scientific">Nonomuraea ferruginea</name>
    <dbReference type="NCBI Taxonomy" id="46174"/>
    <lineage>
        <taxon>Bacteria</taxon>
        <taxon>Bacillati</taxon>
        <taxon>Actinomycetota</taxon>
        <taxon>Actinomycetes</taxon>
        <taxon>Streptosporangiales</taxon>
        <taxon>Streptosporangiaceae</taxon>
        <taxon>Nonomuraea</taxon>
    </lineage>
</organism>
<keyword evidence="1" id="KW-0805">Transcription regulation</keyword>
<accession>A0ABT4T444</accession>
<evidence type="ECO:0000313" key="7">
    <source>
        <dbReference type="Proteomes" id="UP001212498"/>
    </source>
</evidence>
<name>A0ABT4T444_9ACTN</name>
<sequence length="190" mass="20559">MVDDTRKRLIESALSLLREEGLDAVTLRAVGELAGLSRMAPYRHFTDKTALLAALAARVITDLSTHVAAAVLRHAGRQERLRAFYGSYVEYAVAHREEYRLVFASAFSAGDHPEMEKALDEVMTALSLDITDHGPVNKATMMALMSTAHGLAELATAGHLAHKAISLEDVIDIIIRGVGRSGAQPGATRR</sequence>